<gene>
    <name evidence="3" type="ORF">EUA07_04965</name>
</gene>
<evidence type="ECO:0000256" key="1">
    <source>
        <dbReference type="SAM" id="Coils"/>
    </source>
</evidence>
<keyword evidence="1" id="KW-0175">Coiled coil</keyword>
<reference evidence="3 4" key="1">
    <citation type="submission" date="2019-01" db="EMBL/GenBank/DDBJ databases">
        <title>Novel species of Nocardioides.</title>
        <authorList>
            <person name="Liu Q."/>
            <person name="Xin Y.-H."/>
        </authorList>
    </citation>
    <scope>NUCLEOTIDE SEQUENCE [LARGE SCALE GENOMIC DNA]</scope>
    <source>
        <strain evidence="3 4">CGMCC 4.6875</strain>
    </source>
</reference>
<dbReference type="RefSeq" id="WP_129453904.1">
    <property type="nucleotide sequence ID" value="NZ_JACXYX010000008.1"/>
</dbReference>
<accession>A0A4Q2SHE0</accession>
<keyword evidence="2" id="KW-0472">Membrane</keyword>
<keyword evidence="2" id="KW-0812">Transmembrane</keyword>
<sequence>MRLVSAVLGFVLRKTGALLVVVLSLFLAYLLVQAAVPAVKEAVTDRERLEQVAAERAALEKDLEQLRDEVAEAQREEVASLRGALDTEIEALGDQVSEQRSDVEKKLEERDECSRLREIVENLPLVPNTCDLKERAAETAQEALDTLESSLARAEADAALLRDPDLTPQQQLAQLGADGAFESSEREIDAVESELAQKEAEERSLEETQGSGVGWVVDQWARSWRWLAAVALLVLLLPPVLRTVSYFVLMPLVHRAHRPIHLARGSEGEAGVLRTSDAERTLTVELGPGEVLSARSEHVRPVQGRARSHLLYDWSSPFISYAAGLFALSRVTGDERVTAATLSTPDDPDSYLMRIDFANHPGLVMRPRHVVGVIGTPELETRWRWGIQSFATWQVRYILFSGTGSLIVQGHGDVVATSPRGGTTRLEQHLVMGFDSQLLVGVNRTEVFWPYLWGRTPLVDDEFTGVHPFFWQKASTQGPSNPVARAFNTFFSAFGKLLGF</sequence>
<feature type="transmembrane region" description="Helical" evidence="2">
    <location>
        <begin position="226"/>
        <end position="249"/>
    </location>
</feature>
<evidence type="ECO:0000256" key="2">
    <source>
        <dbReference type="SAM" id="Phobius"/>
    </source>
</evidence>
<keyword evidence="2" id="KW-1133">Transmembrane helix</keyword>
<comment type="caution">
    <text evidence="3">The sequence shown here is derived from an EMBL/GenBank/DDBJ whole genome shotgun (WGS) entry which is preliminary data.</text>
</comment>
<dbReference type="EMBL" id="SDWU01000005">
    <property type="protein sequence ID" value="RYC03349.1"/>
    <property type="molecule type" value="Genomic_DNA"/>
</dbReference>
<organism evidence="3 4">
    <name type="scientific">Nocardioides ganghwensis</name>
    <dbReference type="NCBI Taxonomy" id="252230"/>
    <lineage>
        <taxon>Bacteria</taxon>
        <taxon>Bacillati</taxon>
        <taxon>Actinomycetota</taxon>
        <taxon>Actinomycetes</taxon>
        <taxon>Propionibacteriales</taxon>
        <taxon>Nocardioidaceae</taxon>
        <taxon>Nocardioides</taxon>
    </lineage>
</organism>
<name>A0A4Q2SHE0_9ACTN</name>
<keyword evidence="4" id="KW-1185">Reference proteome</keyword>
<proteinExistence type="predicted"/>
<dbReference type="OrthoDB" id="186343at2"/>
<protein>
    <submittedName>
        <fullName evidence="3">Uncharacterized protein</fullName>
    </submittedName>
</protein>
<evidence type="ECO:0000313" key="3">
    <source>
        <dbReference type="EMBL" id="RYC03349.1"/>
    </source>
</evidence>
<feature type="coiled-coil region" evidence="1">
    <location>
        <begin position="181"/>
        <end position="208"/>
    </location>
</feature>
<evidence type="ECO:0000313" key="4">
    <source>
        <dbReference type="Proteomes" id="UP000293291"/>
    </source>
</evidence>
<dbReference type="AlphaFoldDB" id="A0A4Q2SHE0"/>
<feature type="coiled-coil region" evidence="1">
    <location>
        <begin position="49"/>
        <end position="157"/>
    </location>
</feature>
<dbReference type="Proteomes" id="UP000293291">
    <property type="component" value="Unassembled WGS sequence"/>
</dbReference>